<sequence>MKKVHRQEAKLSNDLGDLMDSDPIGGMMGFNHRLMHNGQGSKENGVAFDEDDIALMEGDFAMRFVNGVPSINFFDRVHKSIEMSIIRTMVIKLLGKRLVLMLYIIESKLYGNHNNQFILWIWRMIIFFLGNTYFNLI</sequence>
<keyword evidence="1" id="KW-0472">Membrane</keyword>
<evidence type="ECO:0000313" key="2">
    <source>
        <dbReference type="EMBL" id="KAH1030569.1"/>
    </source>
</evidence>
<name>A0A9D3U619_9ROSI</name>
<accession>A0A9D3U619</accession>
<dbReference type="AlphaFoldDB" id="A0A9D3U619"/>
<evidence type="ECO:0000256" key="1">
    <source>
        <dbReference type="SAM" id="Phobius"/>
    </source>
</evidence>
<keyword evidence="3" id="KW-1185">Reference proteome</keyword>
<dbReference type="Proteomes" id="UP000828251">
    <property type="component" value="Unassembled WGS sequence"/>
</dbReference>
<keyword evidence="1" id="KW-1133">Transmembrane helix</keyword>
<protein>
    <submittedName>
        <fullName evidence="2">Uncharacterized protein</fullName>
    </submittedName>
</protein>
<gene>
    <name evidence="2" type="ORF">J1N35_042743</name>
</gene>
<organism evidence="2 3">
    <name type="scientific">Gossypium stocksii</name>
    <dbReference type="NCBI Taxonomy" id="47602"/>
    <lineage>
        <taxon>Eukaryota</taxon>
        <taxon>Viridiplantae</taxon>
        <taxon>Streptophyta</taxon>
        <taxon>Embryophyta</taxon>
        <taxon>Tracheophyta</taxon>
        <taxon>Spermatophyta</taxon>
        <taxon>Magnoliopsida</taxon>
        <taxon>eudicotyledons</taxon>
        <taxon>Gunneridae</taxon>
        <taxon>Pentapetalae</taxon>
        <taxon>rosids</taxon>
        <taxon>malvids</taxon>
        <taxon>Malvales</taxon>
        <taxon>Malvaceae</taxon>
        <taxon>Malvoideae</taxon>
        <taxon>Gossypium</taxon>
    </lineage>
</organism>
<reference evidence="2 3" key="1">
    <citation type="journal article" date="2021" name="Plant Biotechnol. J.">
        <title>Multi-omics assisted identification of the key and species-specific regulatory components of drought-tolerant mechanisms in Gossypium stocksii.</title>
        <authorList>
            <person name="Yu D."/>
            <person name="Ke L."/>
            <person name="Zhang D."/>
            <person name="Wu Y."/>
            <person name="Sun Y."/>
            <person name="Mei J."/>
            <person name="Sun J."/>
            <person name="Sun Y."/>
        </authorList>
    </citation>
    <scope>NUCLEOTIDE SEQUENCE [LARGE SCALE GENOMIC DNA]</scope>
    <source>
        <strain evidence="3">cv. E1</strain>
        <tissue evidence="2">Leaf</tissue>
    </source>
</reference>
<proteinExistence type="predicted"/>
<evidence type="ECO:0000313" key="3">
    <source>
        <dbReference type="Proteomes" id="UP000828251"/>
    </source>
</evidence>
<keyword evidence="1" id="KW-0812">Transmembrane</keyword>
<feature type="transmembrane region" description="Helical" evidence="1">
    <location>
        <begin position="117"/>
        <end position="136"/>
    </location>
</feature>
<dbReference type="EMBL" id="JAIQCV010000013">
    <property type="protein sequence ID" value="KAH1030569.1"/>
    <property type="molecule type" value="Genomic_DNA"/>
</dbReference>
<comment type="caution">
    <text evidence="2">The sequence shown here is derived from an EMBL/GenBank/DDBJ whole genome shotgun (WGS) entry which is preliminary data.</text>
</comment>
<dbReference type="OrthoDB" id="1011324at2759"/>